<dbReference type="AlphaFoldDB" id="A0A4D7C943"/>
<dbReference type="EMBL" id="CP039704">
    <property type="protein sequence ID" value="QCI79317.1"/>
    <property type="molecule type" value="Genomic_DNA"/>
</dbReference>
<evidence type="ECO:0000313" key="1">
    <source>
        <dbReference type="EMBL" id="QCI79317.1"/>
    </source>
</evidence>
<dbReference type="Gene3D" id="2.160.10.10">
    <property type="entry name" value="Hexapeptide repeat proteins"/>
    <property type="match status" value="1"/>
</dbReference>
<dbReference type="PANTHER" id="PTHR13061">
    <property type="entry name" value="DYNACTIN SUBUNIT P25"/>
    <property type="match status" value="1"/>
</dbReference>
<dbReference type="PANTHER" id="PTHR13061:SF29">
    <property type="entry name" value="GAMMA CARBONIC ANHYDRASE-LIKE 1, MITOCHONDRIAL-RELATED"/>
    <property type="match status" value="1"/>
</dbReference>
<reference evidence="2" key="1">
    <citation type="submission" date="2019-04" db="EMBL/GenBank/DDBJ databases">
        <title>Complete genome sequence of Sphingomonas sp. W1-2-3.</title>
        <authorList>
            <person name="Im W.T."/>
        </authorList>
    </citation>
    <scope>NUCLEOTIDE SEQUENCE [LARGE SCALE GENOMIC DNA]</scope>
    <source>
        <strain evidence="2">W1-2-3</strain>
    </source>
</reference>
<dbReference type="InterPro" id="IPR011004">
    <property type="entry name" value="Trimer_LpxA-like_sf"/>
</dbReference>
<keyword evidence="2" id="KW-1185">Reference proteome</keyword>
<dbReference type="CDD" id="cd04645">
    <property type="entry name" value="LbH_gamma_CA_like"/>
    <property type="match status" value="1"/>
</dbReference>
<protein>
    <submittedName>
        <fullName evidence="1">Gamma carbonic anhydrase family protein</fullName>
    </submittedName>
</protein>
<name>A0A4D7C943_9SPHN</name>
<dbReference type="SUPFAM" id="SSF51161">
    <property type="entry name" value="Trimeric LpxA-like enzymes"/>
    <property type="match status" value="1"/>
</dbReference>
<dbReference type="InterPro" id="IPR050484">
    <property type="entry name" value="Transf_Hexapept/Carb_Anhydrase"/>
</dbReference>
<dbReference type="InterPro" id="IPR047324">
    <property type="entry name" value="LbH_gamma_CA-like"/>
</dbReference>
<accession>A0A4D7C943</accession>
<sequence>MSIYRLGNRAPSIAADAFIAPGAQIIGDVTIGAGSSIWFNCVLRGDAPGIRIGARTNIQDGTIIHITTPNSGTTIGDDVLVGHQAIIHACTLESHAFVGMGAIVLDDAVIEGDAMLGAGSLLGPGKRIPRGQLWLGRPAKYVRDLTEQDIAYNRLGVQHYTHLAQYYRQELAPL</sequence>
<organism evidence="1 2">
    <name type="scientific">Hankyongella ginsenosidimutans</name>
    <dbReference type="NCBI Taxonomy" id="1763828"/>
    <lineage>
        <taxon>Bacteria</taxon>
        <taxon>Pseudomonadati</taxon>
        <taxon>Pseudomonadota</taxon>
        <taxon>Alphaproteobacteria</taxon>
        <taxon>Sphingomonadales</taxon>
        <taxon>Sphingomonadaceae</taxon>
        <taxon>Hankyongella</taxon>
    </lineage>
</organism>
<dbReference type="RefSeq" id="WP_222874151.1">
    <property type="nucleotide sequence ID" value="NZ_CP039704.1"/>
</dbReference>
<evidence type="ECO:0000313" key="2">
    <source>
        <dbReference type="Proteomes" id="UP000298714"/>
    </source>
</evidence>
<proteinExistence type="predicted"/>
<dbReference type="InterPro" id="IPR001451">
    <property type="entry name" value="Hexapep"/>
</dbReference>
<dbReference type="Pfam" id="PF00132">
    <property type="entry name" value="Hexapep"/>
    <property type="match status" value="1"/>
</dbReference>
<dbReference type="KEGG" id="hgn:E6W36_06395"/>
<gene>
    <name evidence="1" type="ORF">E6W36_06395</name>
</gene>
<dbReference type="Proteomes" id="UP000298714">
    <property type="component" value="Chromosome"/>
</dbReference>